<reference evidence="2 3" key="1">
    <citation type="submission" date="2016-10" db="EMBL/GenBank/DDBJ databases">
        <authorList>
            <person name="de Groot N.N."/>
        </authorList>
    </citation>
    <scope>NUCLEOTIDE SEQUENCE [LARGE SCALE GENOMIC DNA]</scope>
    <source>
        <strain evidence="2 3">DSM 21035</strain>
    </source>
</reference>
<keyword evidence="3" id="KW-1185">Reference proteome</keyword>
<dbReference type="STRING" id="419940.SAMN05421824_3007"/>
<name>A0A1H9LDQ1_9FLAO</name>
<sequence>MNLENIVLVSELFASIAVVATLVYLAKQVKQSTRVNRAASRHSLSEFALELTKFRAEHSDRWVKVMHEKNLTSGDIEFRNWNHMMLLLHAETYYHHYKLKLMPNNHWKNYAKFIVAALDSPGFEGYWNDVGFAFSEDFFKWMNKIFAESKFGK</sequence>
<keyword evidence="1" id="KW-1133">Transmembrane helix</keyword>
<dbReference type="OrthoDB" id="7619035at2"/>
<dbReference type="Proteomes" id="UP000198999">
    <property type="component" value="Unassembled WGS sequence"/>
</dbReference>
<proteinExistence type="predicted"/>
<evidence type="ECO:0000256" key="1">
    <source>
        <dbReference type="SAM" id="Phobius"/>
    </source>
</evidence>
<keyword evidence="1" id="KW-0472">Membrane</keyword>
<dbReference type="AlphaFoldDB" id="A0A1H9LDQ1"/>
<evidence type="ECO:0000313" key="2">
    <source>
        <dbReference type="EMBL" id="SER09602.1"/>
    </source>
</evidence>
<dbReference type="EMBL" id="FOFN01000006">
    <property type="protein sequence ID" value="SER09602.1"/>
    <property type="molecule type" value="Genomic_DNA"/>
</dbReference>
<protein>
    <recommendedName>
        <fullName evidence="4">DUF4760 domain-containing protein</fullName>
    </recommendedName>
</protein>
<dbReference type="RefSeq" id="WP_092581052.1">
    <property type="nucleotide sequence ID" value="NZ_FOFN01000006.1"/>
</dbReference>
<keyword evidence="1" id="KW-0812">Transmembrane</keyword>
<accession>A0A1H9LDQ1</accession>
<organism evidence="2 3">
    <name type="scientific">Hyunsoonleella jejuensis</name>
    <dbReference type="NCBI Taxonomy" id="419940"/>
    <lineage>
        <taxon>Bacteria</taxon>
        <taxon>Pseudomonadati</taxon>
        <taxon>Bacteroidota</taxon>
        <taxon>Flavobacteriia</taxon>
        <taxon>Flavobacteriales</taxon>
        <taxon>Flavobacteriaceae</taxon>
    </lineage>
</organism>
<evidence type="ECO:0000313" key="3">
    <source>
        <dbReference type="Proteomes" id="UP000198999"/>
    </source>
</evidence>
<gene>
    <name evidence="2" type="ORF">SAMN05421824_3007</name>
</gene>
<feature type="transmembrane region" description="Helical" evidence="1">
    <location>
        <begin position="6"/>
        <end position="26"/>
    </location>
</feature>
<evidence type="ECO:0008006" key="4">
    <source>
        <dbReference type="Google" id="ProtNLM"/>
    </source>
</evidence>